<dbReference type="AlphaFoldDB" id="A0AAQ3PS05"/>
<dbReference type="PANTHER" id="PTHR33676">
    <property type="entry name" value="COLD REGULATED PROTEIN 27"/>
    <property type="match status" value="1"/>
</dbReference>
<feature type="region of interest" description="Disordered" evidence="1">
    <location>
        <begin position="103"/>
        <end position="133"/>
    </location>
</feature>
<dbReference type="InterPro" id="IPR044678">
    <property type="entry name" value="COR27/28"/>
</dbReference>
<dbReference type="GO" id="GO:0042752">
    <property type="term" value="P:regulation of circadian rhythm"/>
    <property type="evidence" value="ECO:0007669"/>
    <property type="project" value="InterPro"/>
</dbReference>
<dbReference type="PANTHER" id="PTHR33676:SF26">
    <property type="entry name" value="EXPRESSED PROTEIN"/>
    <property type="match status" value="1"/>
</dbReference>
<gene>
    <name evidence="2" type="ORF">U9M48_006340</name>
</gene>
<name>A0AAQ3PS05_PASNO</name>
<dbReference type="EMBL" id="CP144746">
    <property type="protein sequence ID" value="WVZ55715.1"/>
    <property type="molecule type" value="Genomic_DNA"/>
</dbReference>
<accession>A0AAQ3PS05</accession>
<proteinExistence type="predicted"/>
<dbReference type="Proteomes" id="UP001341281">
    <property type="component" value="Chromosome 02"/>
</dbReference>
<evidence type="ECO:0000313" key="2">
    <source>
        <dbReference type="EMBL" id="WVZ55715.1"/>
    </source>
</evidence>
<sequence length="191" mass="21246">MGDVSLNPSIKAAPAAGVIAKGNRILDTMSAGWTDERHMMYISSMEASFVDQLYHPQNTNGNGFKVLRRGVWEYIKYEKTNARVQSGTKCCLPANPWIQHFRPRDCGSDTQSDGLEASVGDHESGTQANQERLSVSHGRECEGCKGEKRLLDESTEVSDQNFADDEAEVEAESRKACKKRILSSTSHYRDE</sequence>
<evidence type="ECO:0000313" key="3">
    <source>
        <dbReference type="Proteomes" id="UP001341281"/>
    </source>
</evidence>
<dbReference type="GO" id="GO:0009409">
    <property type="term" value="P:response to cold"/>
    <property type="evidence" value="ECO:0007669"/>
    <property type="project" value="InterPro"/>
</dbReference>
<keyword evidence="3" id="KW-1185">Reference proteome</keyword>
<organism evidence="2 3">
    <name type="scientific">Paspalum notatum var. saurae</name>
    <dbReference type="NCBI Taxonomy" id="547442"/>
    <lineage>
        <taxon>Eukaryota</taxon>
        <taxon>Viridiplantae</taxon>
        <taxon>Streptophyta</taxon>
        <taxon>Embryophyta</taxon>
        <taxon>Tracheophyta</taxon>
        <taxon>Spermatophyta</taxon>
        <taxon>Magnoliopsida</taxon>
        <taxon>Liliopsida</taxon>
        <taxon>Poales</taxon>
        <taxon>Poaceae</taxon>
        <taxon>PACMAD clade</taxon>
        <taxon>Panicoideae</taxon>
        <taxon>Andropogonodae</taxon>
        <taxon>Paspaleae</taxon>
        <taxon>Paspalinae</taxon>
        <taxon>Paspalum</taxon>
    </lineage>
</organism>
<protein>
    <submittedName>
        <fullName evidence="2">Uncharacterized protein</fullName>
    </submittedName>
</protein>
<reference evidence="2 3" key="1">
    <citation type="submission" date="2024-02" db="EMBL/GenBank/DDBJ databases">
        <title>High-quality chromosome-scale genome assembly of Pensacola bahiagrass (Paspalum notatum Flugge var. saurae).</title>
        <authorList>
            <person name="Vega J.M."/>
            <person name="Podio M."/>
            <person name="Orjuela J."/>
            <person name="Siena L.A."/>
            <person name="Pessino S.C."/>
            <person name="Combes M.C."/>
            <person name="Mariac C."/>
            <person name="Albertini E."/>
            <person name="Pupilli F."/>
            <person name="Ortiz J.P.A."/>
            <person name="Leblanc O."/>
        </authorList>
    </citation>
    <scope>NUCLEOTIDE SEQUENCE [LARGE SCALE GENOMIC DNA]</scope>
    <source>
        <strain evidence="2">R1</strain>
        <tissue evidence="2">Leaf</tissue>
    </source>
</reference>
<evidence type="ECO:0000256" key="1">
    <source>
        <dbReference type="SAM" id="MobiDB-lite"/>
    </source>
</evidence>